<dbReference type="EMBL" id="QKKZ01000002">
    <property type="protein sequence ID" value="KAB7514595.1"/>
    <property type="molecule type" value="Genomic_DNA"/>
</dbReference>
<gene>
    <name evidence="2" type="ORF">DM867_05605</name>
</gene>
<evidence type="ECO:0000313" key="2">
    <source>
        <dbReference type="EMBL" id="KAB7514595.1"/>
    </source>
</evidence>
<feature type="region of interest" description="Disordered" evidence="1">
    <location>
        <begin position="20"/>
        <end position="53"/>
    </location>
</feature>
<comment type="caution">
    <text evidence="2">The sequence shown here is derived from an EMBL/GenBank/DDBJ whole genome shotgun (WGS) entry which is preliminary data.</text>
</comment>
<dbReference type="PROSITE" id="PS51257">
    <property type="entry name" value="PROKAR_LIPOPROTEIN"/>
    <property type="match status" value="1"/>
</dbReference>
<dbReference type="AlphaFoldDB" id="A0A5N5U7K2"/>
<keyword evidence="3" id="KW-1185">Reference proteome</keyword>
<proteinExistence type="predicted"/>
<reference evidence="2 3" key="1">
    <citation type="submission" date="2019-10" db="EMBL/GenBank/DDBJ databases">
        <title>Unraveling microbial dark matter from salterns through culturing: the case of the genus Halosegnis.</title>
        <authorList>
            <person name="Duran-Viseras A."/>
            <person name="Andrei A.-S."/>
            <person name="Vera-Gargallo B."/>
            <person name="Ghai R."/>
            <person name="Sanchez-Porro C."/>
            <person name="Ventosa A."/>
        </authorList>
    </citation>
    <scope>NUCLEOTIDE SEQUENCE [LARGE SCALE GENOMIC DNA]</scope>
    <source>
        <strain evidence="2 3">F18-79</strain>
    </source>
</reference>
<accession>A0A5N5U7K2</accession>
<evidence type="ECO:0000313" key="3">
    <source>
        <dbReference type="Proteomes" id="UP000326865"/>
    </source>
</evidence>
<dbReference type="RefSeq" id="WP_152133853.1">
    <property type="nucleotide sequence ID" value="NZ_QKKZ01000002.1"/>
</dbReference>
<name>A0A5N5U7K2_9EURY</name>
<evidence type="ECO:0000256" key="1">
    <source>
        <dbReference type="SAM" id="MobiDB-lite"/>
    </source>
</evidence>
<protein>
    <submittedName>
        <fullName evidence="2">Uncharacterized protein</fullName>
    </submittedName>
</protein>
<dbReference type="Proteomes" id="UP000326865">
    <property type="component" value="Unassembled WGS sequence"/>
</dbReference>
<organism evidence="2 3">
    <name type="scientific">Halosegnis rubeus</name>
    <dbReference type="NCBI Taxonomy" id="2212850"/>
    <lineage>
        <taxon>Archaea</taxon>
        <taxon>Methanobacteriati</taxon>
        <taxon>Methanobacteriota</taxon>
        <taxon>Stenosarchaea group</taxon>
        <taxon>Halobacteria</taxon>
        <taxon>Halobacteriales</taxon>
        <taxon>Natronomonadaceae</taxon>
        <taxon>Halosegnis</taxon>
    </lineage>
</organism>
<sequence length="498" mass="55524">MVDKQRRKLLGLTGTALATGLAGCGGNSDGSVESGNSGTEDGNEDTGGESSQDQEAVIEFLDREGIQTVPIVTEETSENTASIELEVEDPDGLENILFQYNDSHRDQPFTIYDKARSEFENGTSISTSEEFPQKVIAPNTGEFYIEVKDTNGNTTTRTEPIEGLNSSFRADRKRKQEGKIGNYNTDRNWDNIVTDTERLRETQQRVLQEQAYTELVNQVMNGEDFEAGGRGFPNYDLSGENSDPGFFDQDAVKNEDDFETLVRWYLPAIMDHDRQNYGSAPSSRNDRFAATLETLINEHHPEAEAVSTSVKSLPDHGIFGVQEQNNEEFYLVDTTAASPQFEQAVAQINDGFITSENGNRSELWEPFHDFSPGKPSFGTYEGKSRKSLAGLYHFVSKGADVEIQGKEPEGRVFMTDEWMNEAYQVLRNGGSIQPITNPIEELFYNHQTNGRDDDIGIYGTLDDTRIAVTDNEEVYETVMYDPNQAPGIEEIENMLGAS</sequence>